<organism evidence="1 2">
    <name type="scientific">Romanomermis culicivorax</name>
    <name type="common">Nematode worm</name>
    <dbReference type="NCBI Taxonomy" id="13658"/>
    <lineage>
        <taxon>Eukaryota</taxon>
        <taxon>Metazoa</taxon>
        <taxon>Ecdysozoa</taxon>
        <taxon>Nematoda</taxon>
        <taxon>Enoplea</taxon>
        <taxon>Dorylaimia</taxon>
        <taxon>Mermithida</taxon>
        <taxon>Mermithoidea</taxon>
        <taxon>Mermithidae</taxon>
        <taxon>Romanomermis</taxon>
    </lineage>
</organism>
<sequence>MDHIKWVLTTNNDVADMFSNRRDLYEVRRADSNDAAKFEIKRMAIIEYPENYFYNASNEEYDDLTAEFFIQKVSMG</sequence>
<evidence type="ECO:0000313" key="1">
    <source>
        <dbReference type="Proteomes" id="UP000887565"/>
    </source>
</evidence>
<proteinExistence type="predicted"/>
<dbReference type="AlphaFoldDB" id="A0A915K3D1"/>
<accession>A0A915K3D1</accession>
<dbReference type="Proteomes" id="UP000887565">
    <property type="component" value="Unplaced"/>
</dbReference>
<name>A0A915K3D1_ROMCU</name>
<dbReference type="WBParaSite" id="nRc.2.0.1.t32717-RA">
    <property type="protein sequence ID" value="nRc.2.0.1.t32717-RA"/>
    <property type="gene ID" value="nRc.2.0.1.g32717"/>
</dbReference>
<reference evidence="2" key="1">
    <citation type="submission" date="2022-11" db="UniProtKB">
        <authorList>
            <consortium name="WormBaseParasite"/>
        </authorList>
    </citation>
    <scope>IDENTIFICATION</scope>
</reference>
<keyword evidence="1" id="KW-1185">Reference proteome</keyword>
<protein>
    <submittedName>
        <fullName evidence="2">Uncharacterized protein</fullName>
    </submittedName>
</protein>
<evidence type="ECO:0000313" key="2">
    <source>
        <dbReference type="WBParaSite" id="nRc.2.0.1.t32717-RA"/>
    </source>
</evidence>